<keyword evidence="2" id="KW-1185">Reference proteome</keyword>
<comment type="caution">
    <text evidence="1">The sequence shown here is derived from an EMBL/GenBank/DDBJ whole genome shotgun (WGS) entry which is preliminary data.</text>
</comment>
<accession>A0ACB9IE83</accession>
<gene>
    <name evidence="1" type="ORF">L1987_27735</name>
</gene>
<dbReference type="EMBL" id="CM042026">
    <property type="protein sequence ID" value="KAI3805392.1"/>
    <property type="molecule type" value="Genomic_DNA"/>
</dbReference>
<reference evidence="2" key="1">
    <citation type="journal article" date="2022" name="Mol. Ecol. Resour.">
        <title>The genomes of chicory, endive, great burdock and yacon provide insights into Asteraceae palaeo-polyploidization history and plant inulin production.</title>
        <authorList>
            <person name="Fan W."/>
            <person name="Wang S."/>
            <person name="Wang H."/>
            <person name="Wang A."/>
            <person name="Jiang F."/>
            <person name="Liu H."/>
            <person name="Zhao H."/>
            <person name="Xu D."/>
            <person name="Zhang Y."/>
        </authorList>
    </citation>
    <scope>NUCLEOTIDE SEQUENCE [LARGE SCALE GENOMIC DNA]</scope>
    <source>
        <strain evidence="2">cv. Yunnan</strain>
    </source>
</reference>
<proteinExistence type="predicted"/>
<protein>
    <submittedName>
        <fullName evidence="1">Uncharacterized protein</fullName>
    </submittedName>
</protein>
<evidence type="ECO:0000313" key="1">
    <source>
        <dbReference type="EMBL" id="KAI3805392.1"/>
    </source>
</evidence>
<evidence type="ECO:0000313" key="2">
    <source>
        <dbReference type="Proteomes" id="UP001056120"/>
    </source>
</evidence>
<organism evidence="1 2">
    <name type="scientific">Smallanthus sonchifolius</name>
    <dbReference type="NCBI Taxonomy" id="185202"/>
    <lineage>
        <taxon>Eukaryota</taxon>
        <taxon>Viridiplantae</taxon>
        <taxon>Streptophyta</taxon>
        <taxon>Embryophyta</taxon>
        <taxon>Tracheophyta</taxon>
        <taxon>Spermatophyta</taxon>
        <taxon>Magnoliopsida</taxon>
        <taxon>eudicotyledons</taxon>
        <taxon>Gunneridae</taxon>
        <taxon>Pentapetalae</taxon>
        <taxon>asterids</taxon>
        <taxon>campanulids</taxon>
        <taxon>Asterales</taxon>
        <taxon>Asteraceae</taxon>
        <taxon>Asteroideae</taxon>
        <taxon>Heliantheae alliance</taxon>
        <taxon>Millerieae</taxon>
        <taxon>Smallanthus</taxon>
    </lineage>
</organism>
<reference evidence="1 2" key="2">
    <citation type="journal article" date="2022" name="Mol. Ecol. Resour.">
        <title>The genomes of chicory, endive, great burdock and yacon provide insights into Asteraceae paleo-polyploidization history and plant inulin production.</title>
        <authorList>
            <person name="Fan W."/>
            <person name="Wang S."/>
            <person name="Wang H."/>
            <person name="Wang A."/>
            <person name="Jiang F."/>
            <person name="Liu H."/>
            <person name="Zhao H."/>
            <person name="Xu D."/>
            <person name="Zhang Y."/>
        </authorList>
    </citation>
    <scope>NUCLEOTIDE SEQUENCE [LARGE SCALE GENOMIC DNA]</scope>
    <source>
        <strain evidence="2">cv. Yunnan</strain>
        <tissue evidence="1">Leaves</tissue>
    </source>
</reference>
<dbReference type="Proteomes" id="UP001056120">
    <property type="component" value="Linkage Group LG09"/>
</dbReference>
<name>A0ACB9IE83_9ASTR</name>
<sequence>MSSLDAELAPLRIPLEDIVIATKDFAEENLLKRGGKADVYKGVLLLRWSKLEIDDVIWKYSSHIYKFCKEEVLYGRKATIEDVNQYLAKNHYEQLDNLRKRSMLPALPSIFLGTAYDNSEEQPYIIDTMKSNNYDMIAPYLKRQMDSQL</sequence>